<feature type="binding site" evidence="12">
    <location>
        <begin position="40"/>
        <end position="42"/>
    </location>
    <ligand>
        <name>substrate</name>
    </ligand>
</feature>
<feature type="binding site" evidence="12">
    <location>
        <position position="307"/>
    </location>
    <ligand>
        <name>K(+)</name>
        <dbReference type="ChEBI" id="CHEBI:29103"/>
    </ligand>
</feature>
<feature type="active site" description="Proton acceptor" evidence="12">
    <location>
        <position position="277"/>
    </location>
</feature>
<keyword evidence="9 12" id="KW-0460">Magnesium</keyword>
<accession>A0ABT5KVE8</accession>
<dbReference type="SUPFAM" id="SSF53613">
    <property type="entry name" value="Ribokinase-like"/>
    <property type="match status" value="1"/>
</dbReference>
<evidence type="ECO:0000256" key="2">
    <source>
        <dbReference type="ARBA" id="ARBA00012035"/>
    </source>
</evidence>
<evidence type="ECO:0000256" key="4">
    <source>
        <dbReference type="ARBA" id="ARBA00022679"/>
    </source>
</evidence>
<dbReference type="Proteomes" id="UP001219862">
    <property type="component" value="Unassembled WGS sequence"/>
</dbReference>
<keyword evidence="7 12" id="KW-0418">Kinase</keyword>
<feature type="binding site" evidence="12">
    <location>
        <position position="312"/>
    </location>
    <ligand>
        <name>K(+)</name>
        <dbReference type="ChEBI" id="CHEBI:29103"/>
    </ligand>
</feature>
<evidence type="ECO:0000256" key="3">
    <source>
        <dbReference type="ARBA" id="ARBA00016943"/>
    </source>
</evidence>
<comment type="cofactor">
    <cofactor evidence="12">
        <name>Mg(2+)</name>
        <dbReference type="ChEBI" id="CHEBI:18420"/>
    </cofactor>
    <text evidence="12">Requires a divalent cation, most likely magnesium in vivo, as an electrophilic catalyst to aid phosphoryl group transfer. It is the chelate of the metal and the nucleotide that is the actual substrate.</text>
</comment>
<feature type="binding site" evidence="12">
    <location>
        <position position="273"/>
    </location>
    <ligand>
        <name>K(+)</name>
        <dbReference type="ChEBI" id="CHEBI:29103"/>
    </ligand>
</feature>
<feature type="domain" description="Carbohydrate kinase PfkB" evidence="13">
    <location>
        <begin position="32"/>
        <end position="318"/>
    </location>
</feature>
<proteinExistence type="inferred from homology"/>
<dbReference type="CDD" id="cd01174">
    <property type="entry name" value="ribokinase"/>
    <property type="match status" value="1"/>
</dbReference>
<dbReference type="PRINTS" id="PR00990">
    <property type="entry name" value="RIBOKINASE"/>
</dbReference>
<keyword evidence="15" id="KW-1185">Reference proteome</keyword>
<feature type="binding site" evidence="12">
    <location>
        <position position="271"/>
    </location>
    <ligand>
        <name>K(+)</name>
        <dbReference type="ChEBI" id="CHEBI:29103"/>
    </ligand>
</feature>
<evidence type="ECO:0000256" key="10">
    <source>
        <dbReference type="ARBA" id="ARBA00022958"/>
    </source>
</evidence>
<dbReference type="PANTHER" id="PTHR10584:SF166">
    <property type="entry name" value="RIBOKINASE"/>
    <property type="match status" value="1"/>
</dbReference>
<evidence type="ECO:0000256" key="12">
    <source>
        <dbReference type="HAMAP-Rule" id="MF_01987"/>
    </source>
</evidence>
<comment type="caution">
    <text evidence="14">The sequence shown here is derived from an EMBL/GenBank/DDBJ whole genome shotgun (WGS) entry which is preliminary data.</text>
</comment>
<feature type="binding site" evidence="12">
    <location>
        <position position="214"/>
    </location>
    <ligand>
        <name>ATP</name>
        <dbReference type="ChEBI" id="CHEBI:30616"/>
    </ligand>
</feature>
<dbReference type="NCBIfam" id="TIGR02152">
    <property type="entry name" value="D_ribokin_bact"/>
    <property type="match status" value="1"/>
</dbReference>
<comment type="subunit">
    <text evidence="12">Homodimer.</text>
</comment>
<feature type="binding site" evidence="12">
    <location>
        <begin position="276"/>
        <end position="277"/>
    </location>
    <ligand>
        <name>ATP</name>
        <dbReference type="ChEBI" id="CHEBI:30616"/>
    </ligand>
</feature>
<dbReference type="InterPro" id="IPR011877">
    <property type="entry name" value="Ribokinase"/>
</dbReference>
<comment type="similarity">
    <text evidence="1">Belongs to the carbohydrate kinase pfkB family.</text>
</comment>
<sequence length="331" mass="33236">MTSVDLKLAAPLDRAANAAGAPHAAQAVTGGRVLVIGSLNMDMVAHATRLPMPGETLQGERFVMAPGGKGANQAVAAARLGAQVAFVSRVGMQEYGAALLQALSAEGIDHGAVVQDPAALPGIAVIMVAREGGENSIVYVPGSNAALTAEDVANAAPRFSVGSVVVAQLEVPVPAIQQAFEMARAVGACTVLNAAPAMAVPPALLALCDWLILNETEAAQLTGLAAPEAAAQALLNSGPKQVLLTLGAQGVLLASAARLRPLSAPRVHAVDTVGAGDTFVGAFACGLAEGRAPLDAVRLGMAAAALAVSRPGVQQAMPRRDELPVEFSNPA</sequence>
<evidence type="ECO:0000256" key="6">
    <source>
        <dbReference type="ARBA" id="ARBA00022741"/>
    </source>
</evidence>
<comment type="subcellular location">
    <subcellularLocation>
        <location evidence="12">Cytoplasm</location>
    </subcellularLocation>
</comment>
<keyword evidence="10 12" id="KW-0630">Potassium</keyword>
<name>A0ABT5KVE8_9BURK</name>
<dbReference type="Pfam" id="PF00294">
    <property type="entry name" value="PfkB"/>
    <property type="match status" value="1"/>
</dbReference>
<feature type="binding site" evidence="12">
    <location>
        <begin position="245"/>
        <end position="250"/>
    </location>
    <ligand>
        <name>ATP</name>
        <dbReference type="ChEBI" id="CHEBI:30616"/>
    </ligand>
</feature>
<reference evidence="14 15" key="1">
    <citation type="submission" date="2022-10" db="EMBL/GenBank/DDBJ databases">
        <title>paucibacter sp. hw8 Genome sequencing.</title>
        <authorList>
            <person name="Park S."/>
        </authorList>
    </citation>
    <scope>NUCLEOTIDE SEQUENCE [LARGE SCALE GENOMIC DNA]</scope>
    <source>
        <strain evidence="15">hw8</strain>
    </source>
</reference>
<comment type="similarity">
    <text evidence="12">Belongs to the carbohydrate kinase PfkB family. Ribokinase subfamily.</text>
</comment>
<comment type="pathway">
    <text evidence="12">Carbohydrate metabolism; D-ribose degradation; D-ribose 5-phosphate from beta-D-ribopyranose: step 2/2.</text>
</comment>
<gene>
    <name evidence="12 14" type="primary">rbsK</name>
    <name evidence="14" type="ORF">PRZ01_17075</name>
</gene>
<evidence type="ECO:0000256" key="5">
    <source>
        <dbReference type="ARBA" id="ARBA00022723"/>
    </source>
</evidence>
<comment type="function">
    <text evidence="12">Catalyzes the phosphorylation of ribose at O-5 in a reaction requiring ATP and magnesium. The resulting D-ribose-5-phosphate can then be used either for sythesis of nucleotides, histidine, and tryptophan, or as a component of the pentose phosphate pathway.</text>
</comment>
<dbReference type="PROSITE" id="PS00584">
    <property type="entry name" value="PFKB_KINASES_2"/>
    <property type="match status" value="1"/>
</dbReference>
<keyword evidence="12" id="KW-0963">Cytoplasm</keyword>
<dbReference type="InterPro" id="IPR002139">
    <property type="entry name" value="Ribo/fructo_kinase"/>
</dbReference>
<organism evidence="14 15">
    <name type="scientific">Roseateles koreensis</name>
    <dbReference type="NCBI Taxonomy" id="2987526"/>
    <lineage>
        <taxon>Bacteria</taxon>
        <taxon>Pseudomonadati</taxon>
        <taxon>Pseudomonadota</taxon>
        <taxon>Betaproteobacteria</taxon>
        <taxon>Burkholderiales</taxon>
        <taxon>Sphaerotilaceae</taxon>
        <taxon>Roseateles</taxon>
    </lineage>
</organism>
<comment type="caution">
    <text evidence="12">Lacks conserved residue(s) required for the propagation of feature annotation.</text>
</comment>
<dbReference type="EC" id="2.7.1.15" evidence="2 12"/>
<keyword evidence="6 12" id="KW-0547">Nucleotide-binding</keyword>
<evidence type="ECO:0000256" key="7">
    <source>
        <dbReference type="ARBA" id="ARBA00022777"/>
    </source>
</evidence>
<dbReference type="InterPro" id="IPR002173">
    <property type="entry name" value="Carboh/pur_kinase_PfkB_CS"/>
</dbReference>
<comment type="activity regulation">
    <text evidence="12">Activated by a monovalent cation that binds near, but not in, the active site. The most likely occupant of the site in vivo is potassium. Ion binding induces a conformational change that may alter substrate affinity.</text>
</comment>
<feature type="binding site" evidence="12">
    <location>
        <begin position="68"/>
        <end position="72"/>
    </location>
    <ligand>
        <name>substrate</name>
    </ligand>
</feature>
<dbReference type="InterPro" id="IPR029056">
    <property type="entry name" value="Ribokinase-like"/>
</dbReference>
<evidence type="ECO:0000256" key="8">
    <source>
        <dbReference type="ARBA" id="ARBA00022840"/>
    </source>
</evidence>
<dbReference type="Gene3D" id="3.40.1190.20">
    <property type="match status" value="1"/>
</dbReference>
<keyword evidence="11 12" id="KW-0119">Carbohydrate metabolism</keyword>
<feature type="binding site" evidence="12">
    <location>
        <position position="170"/>
    </location>
    <ligand>
        <name>substrate</name>
    </ligand>
</feature>
<protein>
    <recommendedName>
        <fullName evidence="3 12">Ribokinase</fullName>
        <shortName evidence="12">RK</shortName>
        <ecNumber evidence="2 12">2.7.1.15</ecNumber>
    </recommendedName>
</protein>
<dbReference type="RefSeq" id="WP_273598043.1">
    <property type="nucleotide sequence ID" value="NZ_JAQQXS010000017.1"/>
</dbReference>
<dbReference type="HAMAP" id="MF_01987">
    <property type="entry name" value="Ribokinase"/>
    <property type="match status" value="1"/>
</dbReference>
<feature type="binding site" evidence="12">
    <location>
        <position position="277"/>
    </location>
    <ligand>
        <name>substrate</name>
    </ligand>
</feature>
<dbReference type="GO" id="GO:0004747">
    <property type="term" value="F:ribokinase activity"/>
    <property type="evidence" value="ECO:0007669"/>
    <property type="project" value="UniProtKB-EC"/>
</dbReference>
<dbReference type="PANTHER" id="PTHR10584">
    <property type="entry name" value="SUGAR KINASE"/>
    <property type="match status" value="1"/>
</dbReference>
<dbReference type="EMBL" id="JAQQXS010000017">
    <property type="protein sequence ID" value="MDC8786904.1"/>
    <property type="molecule type" value="Genomic_DNA"/>
</dbReference>
<feature type="binding site" evidence="12">
    <location>
        <position position="310"/>
    </location>
    <ligand>
        <name>K(+)</name>
        <dbReference type="ChEBI" id="CHEBI:29103"/>
    </ligand>
</feature>
<dbReference type="InterPro" id="IPR011611">
    <property type="entry name" value="PfkB_dom"/>
</dbReference>
<evidence type="ECO:0000313" key="14">
    <source>
        <dbReference type="EMBL" id="MDC8786904.1"/>
    </source>
</evidence>
<evidence type="ECO:0000256" key="9">
    <source>
        <dbReference type="ARBA" id="ARBA00022842"/>
    </source>
</evidence>
<comment type="catalytic activity">
    <reaction evidence="12">
        <text>D-ribose + ATP = D-ribose 5-phosphate + ADP + H(+)</text>
        <dbReference type="Rhea" id="RHEA:13697"/>
        <dbReference type="ChEBI" id="CHEBI:15378"/>
        <dbReference type="ChEBI" id="CHEBI:30616"/>
        <dbReference type="ChEBI" id="CHEBI:47013"/>
        <dbReference type="ChEBI" id="CHEBI:78346"/>
        <dbReference type="ChEBI" id="CHEBI:456216"/>
        <dbReference type="EC" id="2.7.1.15"/>
    </reaction>
</comment>
<keyword evidence="8 12" id="KW-0067">ATP-binding</keyword>
<evidence type="ECO:0000259" key="13">
    <source>
        <dbReference type="Pfam" id="PF00294"/>
    </source>
</evidence>
<evidence type="ECO:0000313" key="15">
    <source>
        <dbReference type="Proteomes" id="UP001219862"/>
    </source>
</evidence>
<keyword evidence="4 12" id="KW-0808">Transferase</keyword>
<evidence type="ECO:0000256" key="1">
    <source>
        <dbReference type="ARBA" id="ARBA00005380"/>
    </source>
</evidence>
<evidence type="ECO:0000256" key="11">
    <source>
        <dbReference type="ARBA" id="ARBA00023277"/>
    </source>
</evidence>
<keyword evidence="5 12" id="KW-0479">Metal-binding</keyword>